<reference evidence="2 3" key="1">
    <citation type="submission" date="2019-07" db="EMBL/GenBank/DDBJ databases">
        <title>Complete Genome Sequence of Leptotrichia wadei Strain JMUB3936.</title>
        <authorList>
            <person name="Watanabe S."/>
            <person name="Cui L."/>
        </authorList>
    </citation>
    <scope>NUCLEOTIDE SEQUENCE [LARGE SCALE GENOMIC DNA]</scope>
    <source>
        <strain evidence="2 3">JMUB3936</strain>
    </source>
</reference>
<organism evidence="2 3">
    <name type="scientific">Leptotrichia wadei</name>
    <dbReference type="NCBI Taxonomy" id="157687"/>
    <lineage>
        <taxon>Bacteria</taxon>
        <taxon>Fusobacteriati</taxon>
        <taxon>Fusobacteriota</taxon>
        <taxon>Fusobacteriia</taxon>
        <taxon>Fusobacteriales</taxon>
        <taxon>Leptotrichiaceae</taxon>
        <taxon>Leptotrichia</taxon>
    </lineage>
</organism>
<accession>A0A510KQA5</accession>
<dbReference type="Proteomes" id="UP000321944">
    <property type="component" value="Chromosome"/>
</dbReference>
<gene>
    <name evidence="2" type="ORF">JMUB3936_0146</name>
</gene>
<dbReference type="RefSeq" id="WP_147002755.1">
    <property type="nucleotide sequence ID" value="NZ_AP019841.1"/>
</dbReference>
<evidence type="ECO:0000313" key="2">
    <source>
        <dbReference type="EMBL" id="BBM53882.1"/>
    </source>
</evidence>
<dbReference type="EMBL" id="AP019841">
    <property type="protein sequence ID" value="BBM53882.1"/>
    <property type="molecule type" value="Genomic_DNA"/>
</dbReference>
<dbReference type="AlphaFoldDB" id="A0A510KQA5"/>
<protein>
    <submittedName>
        <fullName evidence="2">Uncharacterized protein</fullName>
    </submittedName>
</protein>
<feature type="coiled-coil region" evidence="1">
    <location>
        <begin position="115"/>
        <end position="142"/>
    </location>
</feature>
<evidence type="ECO:0000256" key="1">
    <source>
        <dbReference type="SAM" id="Coils"/>
    </source>
</evidence>
<keyword evidence="1" id="KW-0175">Coiled coil</keyword>
<evidence type="ECO:0000313" key="3">
    <source>
        <dbReference type="Proteomes" id="UP000321944"/>
    </source>
</evidence>
<sequence>MNINNEDFEINIDLLEKEKLVKKINENINSRDYIGNVNFEKSDIYIEEEDSIEKDILELYLLSEIELEKKIQKSKGLLGNLKYFGKKIIKKLVRPYVKPIYEEQNTINGNIVRILDCYNEKLEKLEKSLVIKEKEIQEIKNRVYAKEKEGKQNENNTGSI</sequence>
<proteinExistence type="predicted"/>
<name>A0A510KQA5_9FUSO</name>